<organism evidence="1 2">
    <name type="scientific">Asanoa ishikariensis</name>
    <dbReference type="NCBI Taxonomy" id="137265"/>
    <lineage>
        <taxon>Bacteria</taxon>
        <taxon>Bacillati</taxon>
        <taxon>Actinomycetota</taxon>
        <taxon>Actinomycetes</taxon>
        <taxon>Micromonosporales</taxon>
        <taxon>Micromonosporaceae</taxon>
        <taxon>Asanoa</taxon>
    </lineage>
</organism>
<proteinExistence type="predicted"/>
<protein>
    <submittedName>
        <fullName evidence="1">Uncharacterized protein</fullName>
    </submittedName>
</protein>
<dbReference type="STRING" id="137265.SAMN05421684_3770"/>
<gene>
    <name evidence="1" type="ORF">SAMN05421684_3770</name>
</gene>
<reference evidence="2" key="1">
    <citation type="submission" date="2016-10" db="EMBL/GenBank/DDBJ databases">
        <authorList>
            <person name="Varghese N."/>
            <person name="Submissions S."/>
        </authorList>
    </citation>
    <scope>NUCLEOTIDE SEQUENCE [LARGE SCALE GENOMIC DNA]</scope>
    <source>
        <strain evidence="2">DSM 44718</strain>
    </source>
</reference>
<dbReference type="Proteomes" id="UP000199632">
    <property type="component" value="Unassembled WGS sequence"/>
</dbReference>
<accession>A0A1H3RH25</accession>
<dbReference type="AlphaFoldDB" id="A0A1H3RH25"/>
<evidence type="ECO:0000313" key="1">
    <source>
        <dbReference type="EMBL" id="SDZ24229.1"/>
    </source>
</evidence>
<dbReference type="EMBL" id="FNQB01000002">
    <property type="protein sequence ID" value="SDZ24229.1"/>
    <property type="molecule type" value="Genomic_DNA"/>
</dbReference>
<keyword evidence="2" id="KW-1185">Reference proteome</keyword>
<name>A0A1H3RH25_9ACTN</name>
<sequence>MIVTELTDHERATLKRAAFGVVYLVSNADPGFLAMLRESVAASGAFTGARGLARDVLTSGSLPRFPRRDPGRVEAEVLPALTESLAILRAKAPDEVDNYRDAVLSAAQRAAEAAHGVRPSEAAVLAKVRAALA</sequence>
<evidence type="ECO:0000313" key="2">
    <source>
        <dbReference type="Proteomes" id="UP000199632"/>
    </source>
</evidence>